<evidence type="ECO:0000256" key="1">
    <source>
        <dbReference type="SAM" id="MobiDB-lite"/>
    </source>
</evidence>
<protein>
    <submittedName>
        <fullName evidence="2">Uncharacterized protein</fullName>
    </submittedName>
</protein>
<evidence type="ECO:0000313" key="3">
    <source>
        <dbReference type="Proteomes" id="UP000324222"/>
    </source>
</evidence>
<gene>
    <name evidence="2" type="ORF">E2C01_054843</name>
</gene>
<accession>A0A5B7GUD3</accession>
<evidence type="ECO:0000313" key="2">
    <source>
        <dbReference type="EMBL" id="MPC60787.1"/>
    </source>
</evidence>
<dbReference type="EMBL" id="VSRR010017898">
    <property type="protein sequence ID" value="MPC60787.1"/>
    <property type="molecule type" value="Genomic_DNA"/>
</dbReference>
<dbReference type="Proteomes" id="UP000324222">
    <property type="component" value="Unassembled WGS sequence"/>
</dbReference>
<organism evidence="2 3">
    <name type="scientific">Portunus trituberculatus</name>
    <name type="common">Swimming crab</name>
    <name type="synonym">Neptunus trituberculatus</name>
    <dbReference type="NCBI Taxonomy" id="210409"/>
    <lineage>
        <taxon>Eukaryota</taxon>
        <taxon>Metazoa</taxon>
        <taxon>Ecdysozoa</taxon>
        <taxon>Arthropoda</taxon>
        <taxon>Crustacea</taxon>
        <taxon>Multicrustacea</taxon>
        <taxon>Malacostraca</taxon>
        <taxon>Eumalacostraca</taxon>
        <taxon>Eucarida</taxon>
        <taxon>Decapoda</taxon>
        <taxon>Pleocyemata</taxon>
        <taxon>Brachyura</taxon>
        <taxon>Eubrachyura</taxon>
        <taxon>Portunoidea</taxon>
        <taxon>Portunidae</taxon>
        <taxon>Portuninae</taxon>
        <taxon>Portunus</taxon>
    </lineage>
</organism>
<feature type="region of interest" description="Disordered" evidence="1">
    <location>
        <begin position="56"/>
        <end position="93"/>
    </location>
</feature>
<name>A0A5B7GUD3_PORTR</name>
<sequence length="93" mass="10547">MRQQDEGTPAPSPQAQRRWDEAGMLRDQWMGELRRHTASISHMRYTSWAGTQKSLRERSCSGGGPVMPRASPGGRVFSKAPRQDTMREALARY</sequence>
<keyword evidence="3" id="KW-1185">Reference proteome</keyword>
<feature type="region of interest" description="Disordered" evidence="1">
    <location>
        <begin position="1"/>
        <end position="20"/>
    </location>
</feature>
<reference evidence="2 3" key="1">
    <citation type="submission" date="2019-05" db="EMBL/GenBank/DDBJ databases">
        <title>Another draft genome of Portunus trituberculatus and its Hox gene families provides insights of decapod evolution.</title>
        <authorList>
            <person name="Jeong J.-H."/>
            <person name="Song I."/>
            <person name="Kim S."/>
            <person name="Choi T."/>
            <person name="Kim D."/>
            <person name="Ryu S."/>
            <person name="Kim W."/>
        </authorList>
    </citation>
    <scope>NUCLEOTIDE SEQUENCE [LARGE SCALE GENOMIC DNA]</scope>
    <source>
        <tissue evidence="2">Muscle</tissue>
    </source>
</reference>
<feature type="compositionally biased region" description="Basic and acidic residues" evidence="1">
    <location>
        <begin position="81"/>
        <end position="93"/>
    </location>
</feature>
<dbReference type="AlphaFoldDB" id="A0A5B7GUD3"/>
<comment type="caution">
    <text evidence="2">The sequence shown here is derived from an EMBL/GenBank/DDBJ whole genome shotgun (WGS) entry which is preliminary data.</text>
</comment>
<proteinExistence type="predicted"/>